<feature type="domain" description="SMC hinge" evidence="8">
    <location>
        <begin position="520"/>
        <end position="639"/>
    </location>
</feature>
<proteinExistence type="inferred from homology"/>
<dbReference type="InterPro" id="IPR024704">
    <property type="entry name" value="SMC"/>
</dbReference>
<gene>
    <name evidence="7" type="primary">smc</name>
    <name evidence="9" type="ORF">UF66_2524</name>
</gene>
<name>A0A0M2NX83_STACC</name>
<feature type="coiled-coil region" evidence="7">
    <location>
        <begin position="994"/>
        <end position="1035"/>
    </location>
</feature>
<feature type="binding site" evidence="7">
    <location>
        <begin position="33"/>
        <end position="40"/>
    </location>
    <ligand>
        <name>ATP</name>
        <dbReference type="ChEBI" id="CHEBI:30616"/>
    </ligand>
</feature>
<keyword evidence="4 7" id="KW-0067">ATP-binding</keyword>
<evidence type="ECO:0000256" key="2">
    <source>
        <dbReference type="ARBA" id="ARBA00022490"/>
    </source>
</evidence>
<dbReference type="GO" id="GO:0005737">
    <property type="term" value="C:cytoplasm"/>
    <property type="evidence" value="ECO:0007669"/>
    <property type="project" value="UniProtKB-SubCell"/>
</dbReference>
<dbReference type="Gene3D" id="3.30.70.1620">
    <property type="match status" value="1"/>
</dbReference>
<sequence>MVYLKSIDAFGFKSFAEHTNVQFDEGVTAIVGPNGSGKSNITDAIKWVLGEQSAKSLRGAKMEDIIFSGAEHRKAQNFAEVKLKLDNSTGKLNVDTEELVVTRRLYRSGESEYYLNNDRSRLKDIIELFLDSGLGKEAFSIISQGRVDEILNAKPIDRRQILEESAGVLKYKKRKATSVQKLDQTEDNLTRVEDILFDLEGRVEPLREEAAIAKEYKHLSSEMEKSDVLVTVYDIEQYNQNIYELDENLNRLKSQQASKDAEKVQHTQSLNQYKSERQQLDETIESLNFKLVKATEEVEKFAGQLNVLEERKKNQSQTNARFEEEQENLATQITNIKQEQSEVKDQIKHLKSKQTDLNEEIQQYESQLYVSDEQHDEKLESIKDKYYQLMSEQSDVNNDIRFLEHTIQENETKQSRLDSRLLDAYKDLKNIQNQITETEKQSTNAKKELKKAESDLASYEKKLTQLKNQQNEYEEKLHQAYRFNEKLKSRIDSLATQQEEYSYFFNGVKHILKMKDNKLSGIRGAVAEVIQVPSNLTKALETALGASLQHIIVDSEKDGRQAIQYLKQNGLGRATFLPLNVIQPRNVANDILNIADSSTGFVNVASNAIQVENDYKHVIQNLLGNTIIVDNLKNANELARKIRYRTRIVTLEGDIVNPGGSMTGGGDRKTKSILSQKDELSTMRAQLEDYQQQTVTFEKQFQAIKEEADALSNTYFDTSQNYNTIKQNVHEFDLELDRLRKQETHLKNEHEEFEFEKNDGYQSETSKQTLNDKKEQLATIQAQLQTLEEDINIYTKLSKEGKESTTLIQQKLHQKQSDLAVIKERLNTQKQTESRLNHQFKQLKEQKQKLSEQIELFNSDEITGEKAFETIQNNIEQSKNNKVKLTEDLATIKSQRQTLNDTIETTERKLEEANQDILSIENRYQDIKAEQSRLDVLINHAIDHLSEQYHLTFERASELYTLEEDIESLRKKVKLTKMSIEELGPVNLNAIEQFEEINERYTFLNEQRADLRAAKATLEQLIEEMDKEVKERFKETFHSVQGHFSEVFKSLFGGGQAELRLTDDDYLSAGVDIIVQPPGKKLQNLSLLSGGERALSAIALLFAILKVRSAPFVILDEVEAALDEANVIRYAQYLKALSSQTQFIVITHRKGTMEFSDRLYGVTMQESGVSKLVSVNLNTIDEVIKEEQV</sequence>
<comment type="subcellular location">
    <subcellularLocation>
        <location evidence="1 7">Cytoplasm</location>
    </subcellularLocation>
</comment>
<evidence type="ECO:0000256" key="3">
    <source>
        <dbReference type="ARBA" id="ARBA00022741"/>
    </source>
</evidence>
<dbReference type="GO" id="GO:0003677">
    <property type="term" value="F:DNA binding"/>
    <property type="evidence" value="ECO:0007669"/>
    <property type="project" value="UniProtKB-UniRule"/>
</dbReference>
<dbReference type="GO" id="GO:0007059">
    <property type="term" value="P:chromosome segregation"/>
    <property type="evidence" value="ECO:0007669"/>
    <property type="project" value="UniProtKB-UniRule"/>
</dbReference>
<accession>A0A0M2NX83</accession>
<comment type="similarity">
    <text evidence="7">Belongs to the SMC family.</text>
</comment>
<feature type="coiled-coil region" evidence="7">
    <location>
        <begin position="673"/>
        <end position="797"/>
    </location>
</feature>
<dbReference type="Pfam" id="PF02463">
    <property type="entry name" value="SMC_N"/>
    <property type="match status" value="2"/>
</dbReference>
<evidence type="ECO:0000256" key="6">
    <source>
        <dbReference type="ARBA" id="ARBA00023125"/>
    </source>
</evidence>
<reference evidence="9 10" key="1">
    <citation type="submission" date="2015-03" db="EMBL/GenBank/DDBJ databases">
        <title>Genome Assembly of Staphylococcus cohnii subsp. cohnii strain G22B2.</title>
        <authorList>
            <person name="Nair G."/>
            <person name="Kaur G."/>
            <person name="Khatri I."/>
            <person name="Singh N.K."/>
            <person name="Sathyabama S."/>
            <person name="Maurya S.K."/>
            <person name="Subramanian S."/>
            <person name="Agrewala J.N."/>
            <person name="Mayilraj S."/>
        </authorList>
    </citation>
    <scope>NUCLEOTIDE SEQUENCE [LARGE SCALE GENOMIC DNA]</scope>
    <source>
        <strain evidence="9 10">G22B2</strain>
    </source>
</reference>
<dbReference type="Pfam" id="PF06470">
    <property type="entry name" value="SMC_hinge"/>
    <property type="match status" value="1"/>
</dbReference>
<comment type="subunit">
    <text evidence="7">Homodimer.</text>
</comment>
<dbReference type="GO" id="GO:0016887">
    <property type="term" value="F:ATP hydrolysis activity"/>
    <property type="evidence" value="ECO:0007669"/>
    <property type="project" value="InterPro"/>
</dbReference>
<dbReference type="GO" id="GO:0005524">
    <property type="term" value="F:ATP binding"/>
    <property type="evidence" value="ECO:0007669"/>
    <property type="project" value="UniProtKB-UniRule"/>
</dbReference>
<dbReference type="Gene3D" id="3.40.50.300">
    <property type="entry name" value="P-loop containing nucleotide triphosphate hydrolases"/>
    <property type="match status" value="2"/>
</dbReference>
<dbReference type="GO" id="GO:0007062">
    <property type="term" value="P:sister chromatid cohesion"/>
    <property type="evidence" value="ECO:0007669"/>
    <property type="project" value="InterPro"/>
</dbReference>
<dbReference type="SUPFAM" id="SSF52540">
    <property type="entry name" value="P-loop containing nucleoside triphosphate hydrolases"/>
    <property type="match status" value="1"/>
</dbReference>
<dbReference type="InterPro" id="IPR011890">
    <property type="entry name" value="SMC_prok"/>
</dbReference>
<comment type="domain">
    <text evidence="7">Contains large globular domains required for ATP hydrolysis at each terminus and a third globular domain forming a flexible hinge near the middle of the molecule. These domains are separated by coiled-coil structures.</text>
</comment>
<organism evidence="9 10">
    <name type="scientific">Staphylococcus cohnii subsp. cohnii</name>
    <dbReference type="NCBI Taxonomy" id="74704"/>
    <lineage>
        <taxon>Bacteria</taxon>
        <taxon>Bacillati</taxon>
        <taxon>Bacillota</taxon>
        <taxon>Bacilli</taxon>
        <taxon>Bacillales</taxon>
        <taxon>Staphylococcaceae</taxon>
        <taxon>Staphylococcus</taxon>
        <taxon>Staphylococcus cohnii species complex</taxon>
    </lineage>
</organism>
<dbReference type="GO" id="GO:0030261">
    <property type="term" value="P:chromosome condensation"/>
    <property type="evidence" value="ECO:0007669"/>
    <property type="project" value="InterPro"/>
</dbReference>
<evidence type="ECO:0000256" key="7">
    <source>
        <dbReference type="HAMAP-Rule" id="MF_01894"/>
    </source>
</evidence>
<dbReference type="PIRSF" id="PIRSF005719">
    <property type="entry name" value="SMC"/>
    <property type="match status" value="1"/>
</dbReference>
<dbReference type="NCBIfam" id="TIGR02168">
    <property type="entry name" value="SMC_prok_B"/>
    <property type="match status" value="1"/>
</dbReference>
<dbReference type="Proteomes" id="UP000034455">
    <property type="component" value="Unassembled WGS sequence"/>
</dbReference>
<dbReference type="HAMAP" id="MF_01894">
    <property type="entry name" value="Smc_prok"/>
    <property type="match status" value="1"/>
</dbReference>
<dbReference type="Gene3D" id="1.10.287.1490">
    <property type="match status" value="1"/>
</dbReference>
<dbReference type="AlphaFoldDB" id="A0A0M2NX83"/>
<keyword evidence="5 7" id="KW-0175">Coiled coil</keyword>
<comment type="caution">
    <text evidence="9">The sequence shown here is derived from an EMBL/GenBank/DDBJ whole genome shotgun (WGS) entry which is preliminary data.</text>
</comment>
<dbReference type="GO" id="GO:0006260">
    <property type="term" value="P:DNA replication"/>
    <property type="evidence" value="ECO:0007669"/>
    <property type="project" value="UniProtKB-UniRule"/>
</dbReference>
<dbReference type="CDD" id="cd03278">
    <property type="entry name" value="ABC_SMC_barmotin"/>
    <property type="match status" value="2"/>
</dbReference>
<keyword evidence="6 7" id="KW-0238">DNA-binding</keyword>
<dbReference type="GO" id="GO:0005694">
    <property type="term" value="C:chromosome"/>
    <property type="evidence" value="ECO:0007669"/>
    <property type="project" value="InterPro"/>
</dbReference>
<evidence type="ECO:0000256" key="4">
    <source>
        <dbReference type="ARBA" id="ARBA00022840"/>
    </source>
</evidence>
<keyword evidence="3 7" id="KW-0547">Nucleotide-binding</keyword>
<dbReference type="SUPFAM" id="SSF75553">
    <property type="entry name" value="Smc hinge domain"/>
    <property type="match status" value="1"/>
</dbReference>
<evidence type="ECO:0000313" key="9">
    <source>
        <dbReference type="EMBL" id="KKI64572.1"/>
    </source>
</evidence>
<dbReference type="Gene3D" id="1.20.1060.20">
    <property type="match status" value="1"/>
</dbReference>
<feature type="coiled-coil region" evidence="7">
    <location>
        <begin position="826"/>
        <end position="930"/>
    </location>
</feature>
<dbReference type="InterPro" id="IPR036277">
    <property type="entry name" value="SMC_hinge_sf"/>
</dbReference>
<evidence type="ECO:0000256" key="1">
    <source>
        <dbReference type="ARBA" id="ARBA00004496"/>
    </source>
</evidence>
<evidence type="ECO:0000259" key="8">
    <source>
        <dbReference type="SMART" id="SM00968"/>
    </source>
</evidence>
<dbReference type="FunFam" id="3.40.50.300:FF:000901">
    <property type="entry name" value="Chromosome partition protein Smc"/>
    <property type="match status" value="1"/>
</dbReference>
<evidence type="ECO:0000313" key="10">
    <source>
        <dbReference type="Proteomes" id="UP000034455"/>
    </source>
</evidence>
<dbReference type="RefSeq" id="WP_046467687.1">
    <property type="nucleotide sequence ID" value="NZ_LAKJ01000008.1"/>
</dbReference>
<dbReference type="PATRIC" id="fig|74704.6.peg.2624"/>
<dbReference type="InterPro" id="IPR010935">
    <property type="entry name" value="SMC_hinge"/>
</dbReference>
<dbReference type="EMBL" id="LAKJ01000008">
    <property type="protein sequence ID" value="KKI64572.1"/>
    <property type="molecule type" value="Genomic_DNA"/>
</dbReference>
<dbReference type="PANTHER" id="PTHR43977">
    <property type="entry name" value="STRUCTURAL MAINTENANCE OF CHROMOSOMES PROTEIN 3"/>
    <property type="match status" value="1"/>
</dbReference>
<feature type="coiled-coil region" evidence="7">
    <location>
        <begin position="421"/>
        <end position="479"/>
    </location>
</feature>
<dbReference type="FunFam" id="3.40.50.300:FF:000984">
    <property type="entry name" value="Chromosome partition protein Smc"/>
    <property type="match status" value="1"/>
</dbReference>
<dbReference type="SUPFAM" id="SSF57997">
    <property type="entry name" value="Tropomyosin"/>
    <property type="match status" value="1"/>
</dbReference>
<keyword evidence="2 7" id="KW-0963">Cytoplasm</keyword>
<protein>
    <recommendedName>
        <fullName evidence="7">Chromosome partition protein Smc</fullName>
    </recommendedName>
</protein>
<dbReference type="InterPro" id="IPR003395">
    <property type="entry name" value="RecF/RecN/SMC_N"/>
</dbReference>
<dbReference type="SMART" id="SM00968">
    <property type="entry name" value="SMC_hinge"/>
    <property type="match status" value="1"/>
</dbReference>
<comment type="function">
    <text evidence="7">Required for chromosome condensation and partitioning.</text>
</comment>
<feature type="coiled-coil region" evidence="7">
    <location>
        <begin position="235"/>
        <end position="367"/>
    </location>
</feature>
<evidence type="ECO:0000256" key="5">
    <source>
        <dbReference type="ARBA" id="ARBA00023054"/>
    </source>
</evidence>
<dbReference type="InterPro" id="IPR027417">
    <property type="entry name" value="P-loop_NTPase"/>
</dbReference>